<dbReference type="Pfam" id="PF25808">
    <property type="entry name" value="TPR_LAA1_C"/>
    <property type="match status" value="1"/>
</dbReference>
<dbReference type="PANTHER" id="PTHR21663">
    <property type="entry name" value="HYPOTHETICAL HEAT DOMAIN-CONTAINING"/>
    <property type="match status" value="1"/>
</dbReference>
<dbReference type="GO" id="GO:0006897">
    <property type="term" value="P:endocytosis"/>
    <property type="evidence" value="ECO:0007669"/>
    <property type="project" value="TreeGrafter"/>
</dbReference>
<gene>
    <name evidence="2" type="ORF">LANO_0G03136G</name>
</gene>
<dbReference type="OrthoDB" id="192608at2759"/>
<dbReference type="GO" id="GO:0042147">
    <property type="term" value="P:retrograde transport, endosome to Golgi"/>
    <property type="evidence" value="ECO:0007669"/>
    <property type="project" value="TreeGrafter"/>
</dbReference>
<accession>A0A1G4KFI8</accession>
<dbReference type="InterPro" id="IPR046837">
    <property type="entry name" value="Laa1/Sip1/HEATR5-like_HEAT"/>
</dbReference>
<evidence type="ECO:0000259" key="1">
    <source>
        <dbReference type="Pfam" id="PF25808"/>
    </source>
</evidence>
<proteinExistence type="predicted"/>
<sequence>MTQLPQSSLTQLIRNSDDKEHALLSWVTDHLSKADSPNLETAEAICHELNELLKSMAEDQELCVGLAVVLCEQISSLYMACFKTLKPVKGSQIYDTALYLSNLLCEDDITKSKAKKKNKSRSYIHSPTKLASVVALERIVSCYAQELTSLLPPLLPEILKNVKKTIEKDKYMHAVFLTKLMQLVAIIYKNLSKVDSTVTAKYVKTFKVILEHLKLDKQAYPAPFVGAVITTYGQFYKDLQFLESQSSSNHFESFKTKFFHNGYGLYGISNDDLRLETCVCLADVMHDWSTQKELITLDDVLSFLSDIFVTVENRSSKAATFETLAHFLGLSMTSKNNLLASGRYLDVISKLALFIFESPKIKNQKLDHISRCIAFFDMLHRLVLRYVTESSQLLMLFSLFDCDKDNTMGLLEDKEGEVLFSTIVFLHLGTALMENLSSTFTSNNRNTLVIKNKLFELSTSNNFQIRVHGSKALQVFLTCVPNFLPEVLGSSLEQLSKELFATASFSFSKCHSYTFILASLVEVASPQYVPSELIMREMIFATTILKDHPPSNGLGSYYKQLIAWILLCGLMNYKDVDFLRIQSSQLFLFWKSILTHSYYYKDEDELYKNIELRNHALACLLSYLERISIDADIAKQVSFLLTKCSAYNNSIQLKTKTIDNILLQNENRILQVYLKIHDFVKYDFNSAILILIVKNFADPNLYCEPPQSLLNRMSGNQDASSKEDKSPCDNLSLAALLSDDSGFAYGLSSKIHDFDIDELKIKTGGDIIIKSLEPWKGRTDYWFSCFEAEILKPITSVLSYDCLIMLYGPGGYSKNEVCSPRVTTSIINSSVEVFSLIFPFLNDKIQYSVLESMNSCVFSKNTISMRSIAIALNCCVAIYGALLVVQRNNIKLREPVANLLLKILKGIPFNSSEFTVRLKAECVGLILSTTERIVEDGLTDEMEFANSVSEVIVKDIFVHDDPFSRIFNALSISCVFKYKRQNFHFSTALELLENLIKDPHPIVHTWSLEALSILIEGVHSLDIATSSKLLHLLESIANDGNYGKNSSNVWSINYSHRYNSHRTIGKIILSITQLLGPEIKLLSSRSFAAYKNLLFTQLGAQDVIENTYGILTTTNLAAFKLIQDFGLNAITTSAATLIRQALSIDLAQSEYRGIFASTEVEAAGPFNDSAVGVSFQLINQLARLEMLNQSFQGLENLIWSYFSVFPDSKFVQSFVKEWFDHTYSEDLSWVDRLYNIFFISAQQLALLEYKSRSSYFESSSIENNEGGDSKEVDIIDNEKKTFTAGHTSATKVDHLPWKMRLFILNLLRELFLLSTSSKNIKDCLQKKLSKMTKICFSASTMNIPEVKKVGIELLGLVIEAFPTSCDDPCYQLLEDEEAHIVSALMPAFGKSSTPSILPTAITVCTRYLSSNPTSLQRNTRITNILITSLAELVEKPETLLIGEVSVCTQKGKSEIEISVLNAWAHLTIEAITKRNVILLDFVKTYLNTLTPLWVIMLREFVSVQNSKTSTGRLRTQDILLGEAKNYENCEHVWLNIAHAISSVHAFDSAILSFCLKAGDLQNFVFVIYAQCLQHLTLTFEEKGTKTKTLNVIHSLLAIGVPSELLFSDDILEETVEIFERIVLTGKCQEKTCLVYVIEGLVSEYLNSYGVEDQFISGAEKVYLLLRVLMMIITSKLPFLKTELQVEKDDVLDAQILDAVDQRLLKNCFSSVAHLVCRFPADFRMDLNACLLFIVGRIMRCSQREVLVSSVLPLLKEIVSVKEPTDAEIGLVTVFFEANKHFIFHKLPKDFAVATVLILSKFTATCFSDADIDSVAQVFYESLKADVDAEVTIVAFKSFLGQGSSSVAYKEVVRRIVLKLVSATTSRELLDQFGDYKVIMEILILFTQSCIEKQSGPTEPALALCLSAILNLYEKEVIDISVISDEITKLLQTDVEKSKKVFSDYLNDNQKALFSEIVTLTNGKPNILSSETERGIELKRFI</sequence>
<dbReference type="EMBL" id="LT598453">
    <property type="protein sequence ID" value="SCV03269.1"/>
    <property type="molecule type" value="Genomic_DNA"/>
</dbReference>
<dbReference type="SUPFAM" id="SSF48371">
    <property type="entry name" value="ARM repeat"/>
    <property type="match status" value="1"/>
</dbReference>
<organism evidence="2 3">
    <name type="scientific">Lachancea nothofagi CBS 11611</name>
    <dbReference type="NCBI Taxonomy" id="1266666"/>
    <lineage>
        <taxon>Eukaryota</taxon>
        <taxon>Fungi</taxon>
        <taxon>Dikarya</taxon>
        <taxon>Ascomycota</taxon>
        <taxon>Saccharomycotina</taxon>
        <taxon>Saccharomycetes</taxon>
        <taxon>Saccharomycetales</taxon>
        <taxon>Saccharomycetaceae</taxon>
        <taxon>Lachancea</taxon>
    </lineage>
</organism>
<dbReference type="Pfam" id="PF20210">
    <property type="entry name" value="Laa1_Sip1_HTR5"/>
    <property type="match status" value="1"/>
</dbReference>
<dbReference type="InterPro" id="IPR016024">
    <property type="entry name" value="ARM-type_fold"/>
</dbReference>
<dbReference type="PANTHER" id="PTHR21663:SF0">
    <property type="entry name" value="HEAT REPEAT-CONTAINING PROTEIN 5B"/>
    <property type="match status" value="1"/>
</dbReference>
<dbReference type="GO" id="GO:0016020">
    <property type="term" value="C:membrane"/>
    <property type="evidence" value="ECO:0007669"/>
    <property type="project" value="TreeGrafter"/>
</dbReference>
<dbReference type="GO" id="GO:0005829">
    <property type="term" value="C:cytosol"/>
    <property type="evidence" value="ECO:0007669"/>
    <property type="project" value="GOC"/>
</dbReference>
<keyword evidence="3" id="KW-1185">Reference proteome</keyword>
<dbReference type="GO" id="GO:0008104">
    <property type="term" value="P:intracellular protein localization"/>
    <property type="evidence" value="ECO:0007669"/>
    <property type="project" value="TreeGrafter"/>
</dbReference>
<protein>
    <submittedName>
        <fullName evidence="2">LANO_0G03136g1_1</fullName>
    </submittedName>
</protein>
<feature type="domain" description="LAA1-like C-terminal TPR repeats" evidence="1">
    <location>
        <begin position="1807"/>
        <end position="1961"/>
    </location>
</feature>
<evidence type="ECO:0000313" key="3">
    <source>
        <dbReference type="Proteomes" id="UP000189911"/>
    </source>
</evidence>
<dbReference type="Proteomes" id="UP000189911">
    <property type="component" value="Chromosome G"/>
</dbReference>
<dbReference type="InterPro" id="IPR040108">
    <property type="entry name" value="Laa1/Sip1/HEATR5"/>
</dbReference>
<reference evidence="3" key="1">
    <citation type="submission" date="2016-03" db="EMBL/GenBank/DDBJ databases">
        <authorList>
            <person name="Devillers Hugo."/>
        </authorList>
    </citation>
    <scope>NUCLEOTIDE SEQUENCE [LARGE SCALE GENOMIC DNA]</scope>
</reference>
<dbReference type="GO" id="GO:0005794">
    <property type="term" value="C:Golgi apparatus"/>
    <property type="evidence" value="ECO:0007669"/>
    <property type="project" value="TreeGrafter"/>
</dbReference>
<dbReference type="GO" id="GO:0030139">
    <property type="term" value="C:endocytic vesicle"/>
    <property type="evidence" value="ECO:0007669"/>
    <property type="project" value="TreeGrafter"/>
</dbReference>
<dbReference type="InterPro" id="IPR057981">
    <property type="entry name" value="TPR_LAA1-like_C"/>
</dbReference>
<name>A0A1G4KFI8_9SACH</name>
<evidence type="ECO:0000313" key="2">
    <source>
        <dbReference type="EMBL" id="SCV03269.1"/>
    </source>
</evidence>